<dbReference type="SUPFAM" id="SSF53335">
    <property type="entry name" value="S-adenosyl-L-methionine-dependent methyltransferases"/>
    <property type="match status" value="1"/>
</dbReference>
<dbReference type="Proteomes" id="UP001516023">
    <property type="component" value="Unassembled WGS sequence"/>
</dbReference>
<dbReference type="Gene3D" id="3.40.50.150">
    <property type="entry name" value="Vaccinia Virus protein VP39"/>
    <property type="match status" value="1"/>
</dbReference>
<name>A0ABD3NUC2_9STRA</name>
<gene>
    <name evidence="2" type="ORF">HJC23_007482</name>
</gene>
<feature type="domain" description="Methyltransferase type 11" evidence="1">
    <location>
        <begin position="152"/>
        <end position="252"/>
    </location>
</feature>
<keyword evidence="3" id="KW-1185">Reference proteome</keyword>
<sequence length="328" mass="35969">MVTAFQSLPSDSHRCEPVQVATNSENFQDGRIGPRMPCPQRREFFSRVSFSIAGMCTSLFLPISSSDCKCYLRKVPPSAGAIIELSPPPATLLDPYDPARNSIMDSVFSWSMATTMEDYEEEARPYKTELFQSLFDSLAADAGSRVPVIVEVGMGTFPNAPYFSQSMISSKLAGLDIIGVDPNDSMKQYALKNAEKSGLLASNVSLRIVHGVAEALPFPDASVDAVVVTLTLCSVSNPERAVSEIRRILKPNTGKFIFWEHVLSESDKGLSWKQELLSPLQTFADGCHLNRRTGLVINNAGFQFVDQKYTTMENADFIGPTVFGIATK</sequence>
<evidence type="ECO:0000313" key="2">
    <source>
        <dbReference type="EMBL" id="KAL3779352.1"/>
    </source>
</evidence>
<dbReference type="PANTHER" id="PTHR45036:SF1">
    <property type="entry name" value="METHYLTRANSFERASE LIKE 7A"/>
    <property type="match status" value="1"/>
</dbReference>
<dbReference type="InterPro" id="IPR052356">
    <property type="entry name" value="Thiol_S-MT"/>
</dbReference>
<reference evidence="2 3" key="1">
    <citation type="journal article" date="2020" name="G3 (Bethesda)">
        <title>Improved Reference Genome for Cyclotella cryptica CCMP332, a Model for Cell Wall Morphogenesis, Salinity Adaptation, and Lipid Production in Diatoms (Bacillariophyta).</title>
        <authorList>
            <person name="Roberts W.R."/>
            <person name="Downey K.M."/>
            <person name="Ruck E.C."/>
            <person name="Traller J.C."/>
            <person name="Alverson A.J."/>
        </authorList>
    </citation>
    <scope>NUCLEOTIDE SEQUENCE [LARGE SCALE GENOMIC DNA]</scope>
    <source>
        <strain evidence="2 3">CCMP332</strain>
    </source>
</reference>
<proteinExistence type="predicted"/>
<dbReference type="Pfam" id="PF08241">
    <property type="entry name" value="Methyltransf_11"/>
    <property type="match status" value="1"/>
</dbReference>
<accession>A0ABD3NUC2</accession>
<evidence type="ECO:0000313" key="3">
    <source>
        <dbReference type="Proteomes" id="UP001516023"/>
    </source>
</evidence>
<dbReference type="AlphaFoldDB" id="A0ABD3NUC2"/>
<dbReference type="InterPro" id="IPR013216">
    <property type="entry name" value="Methyltransf_11"/>
</dbReference>
<dbReference type="CDD" id="cd02440">
    <property type="entry name" value="AdoMet_MTases"/>
    <property type="match status" value="1"/>
</dbReference>
<dbReference type="PANTHER" id="PTHR45036">
    <property type="entry name" value="METHYLTRANSFERASE LIKE 7B"/>
    <property type="match status" value="1"/>
</dbReference>
<evidence type="ECO:0000259" key="1">
    <source>
        <dbReference type="Pfam" id="PF08241"/>
    </source>
</evidence>
<dbReference type="InterPro" id="IPR029063">
    <property type="entry name" value="SAM-dependent_MTases_sf"/>
</dbReference>
<protein>
    <recommendedName>
        <fullName evidence="1">Methyltransferase type 11 domain-containing protein</fullName>
    </recommendedName>
</protein>
<dbReference type="EMBL" id="JABMIG020000392">
    <property type="protein sequence ID" value="KAL3779352.1"/>
    <property type="molecule type" value="Genomic_DNA"/>
</dbReference>
<organism evidence="2 3">
    <name type="scientific">Cyclotella cryptica</name>
    <dbReference type="NCBI Taxonomy" id="29204"/>
    <lineage>
        <taxon>Eukaryota</taxon>
        <taxon>Sar</taxon>
        <taxon>Stramenopiles</taxon>
        <taxon>Ochrophyta</taxon>
        <taxon>Bacillariophyta</taxon>
        <taxon>Coscinodiscophyceae</taxon>
        <taxon>Thalassiosirophycidae</taxon>
        <taxon>Stephanodiscales</taxon>
        <taxon>Stephanodiscaceae</taxon>
        <taxon>Cyclotella</taxon>
    </lineage>
</organism>
<comment type="caution">
    <text evidence="2">The sequence shown here is derived from an EMBL/GenBank/DDBJ whole genome shotgun (WGS) entry which is preliminary data.</text>
</comment>